<dbReference type="Proteomes" id="UP000255165">
    <property type="component" value="Unassembled WGS sequence"/>
</dbReference>
<sequence length="267" mass="30517">MSSVPKIHTRFKTFDKEMRDIWESYNLVELLAKEGHRLLKDGTIEPLTMATLYGGNNKTLSLKDTFGAIDHLRRKSEPRTILLEAVAYFEDYLGWLTETVLLDDPSLLKSDAPNSEKEEAKLINLIVGSSDREEIIERIVEEKVRGIFYGNPVDFFIKPKTKLRFQKYFETKCQTQLAQYAEITARRNVIAHNNGRVDRKYMREVANPIFKLNQTVSLSDSYLRESIGLLLCLAARATELVLIGHYSATANGKLRERLDGCKCLPAI</sequence>
<reference evidence="2" key="1">
    <citation type="submission" date="2018-06" db="EMBL/GenBank/DDBJ databases">
        <authorList>
            <person name="Feng T."/>
            <person name="Jeon C.O."/>
        </authorList>
    </citation>
    <scope>NUCLEOTIDE SEQUENCE [LARGE SCALE GENOMIC DNA]</scope>
    <source>
        <strain evidence="2">S23</strain>
    </source>
</reference>
<protein>
    <submittedName>
        <fullName evidence="1">Uncharacterized protein</fullName>
    </submittedName>
</protein>
<dbReference type="EMBL" id="QKWJ01000035">
    <property type="protein sequence ID" value="RDK07770.1"/>
    <property type="molecule type" value="Genomic_DNA"/>
</dbReference>
<name>A0A370NQ80_9BURK</name>
<accession>A0A370NQ80</accession>
<proteinExistence type="predicted"/>
<evidence type="ECO:0000313" key="2">
    <source>
        <dbReference type="Proteomes" id="UP000255165"/>
    </source>
</evidence>
<gene>
    <name evidence="1" type="ORF">DN412_24150</name>
</gene>
<dbReference type="RefSeq" id="WP_115213898.1">
    <property type="nucleotide sequence ID" value="NZ_QKWJ01000035.1"/>
</dbReference>
<organism evidence="1 2">
    <name type="scientific">Cupriavidus lacunae</name>
    <dbReference type="NCBI Taxonomy" id="2666307"/>
    <lineage>
        <taxon>Bacteria</taxon>
        <taxon>Pseudomonadati</taxon>
        <taxon>Pseudomonadota</taxon>
        <taxon>Betaproteobacteria</taxon>
        <taxon>Burkholderiales</taxon>
        <taxon>Burkholderiaceae</taxon>
        <taxon>Cupriavidus</taxon>
    </lineage>
</organism>
<evidence type="ECO:0000313" key="1">
    <source>
        <dbReference type="EMBL" id="RDK07770.1"/>
    </source>
</evidence>
<dbReference type="AlphaFoldDB" id="A0A370NQ80"/>
<keyword evidence="2" id="KW-1185">Reference proteome</keyword>
<comment type="caution">
    <text evidence="1">The sequence shown here is derived from an EMBL/GenBank/DDBJ whole genome shotgun (WGS) entry which is preliminary data.</text>
</comment>